<dbReference type="Proteomes" id="UP000233325">
    <property type="component" value="Unassembled WGS sequence"/>
</dbReference>
<evidence type="ECO:0000256" key="1">
    <source>
        <dbReference type="SAM" id="MobiDB-lite"/>
    </source>
</evidence>
<reference evidence="3 4" key="1">
    <citation type="journal article" date="2017" name="ISME J.">
        <title>Potential for microbial H2 and metal transformations associated with novel bacteria and archaea in deep terrestrial subsurface sediments.</title>
        <authorList>
            <person name="Hernsdorf A.W."/>
            <person name="Amano Y."/>
            <person name="Miyakawa K."/>
            <person name="Ise K."/>
            <person name="Suzuki Y."/>
            <person name="Anantharaman K."/>
            <person name="Probst A."/>
            <person name="Burstein D."/>
            <person name="Thomas B.C."/>
            <person name="Banfield J.F."/>
        </authorList>
    </citation>
    <scope>NUCLEOTIDE SEQUENCE [LARGE SCALE GENOMIC DNA]</scope>
    <source>
        <strain evidence="3">HGW-Falkowbacteria-2</strain>
    </source>
</reference>
<proteinExistence type="predicted"/>
<keyword evidence="2" id="KW-0812">Transmembrane</keyword>
<dbReference type="InterPro" id="IPR022601">
    <property type="entry name" value="DUF3160"/>
</dbReference>
<sequence length="794" mass="90226">MFEQTDLKVKQEEKPATGGNNFVDPAGARELPDDGIDDKKRKLLVMGTFFVLIVVAVAFWFLLKSFRIATEEPADPANATTTDPVRLGGLQPEDENGNDNGNGPLGDDNDVEYMSFADFYQQPTERSTETAFASYELPLNVKVDVANYYELSRKLNLEGGITALNNQGFVVLDNPFAKEAPDFYALASLLDEKQIPLYISADFISYYYQNALKASFKDVEEGVFFDSLWQISKVLYDNSRARYEAHFSEVGARNDRVLEGERLQTAFFAVALELLKPQVEQVDTENKFNIGKFSPQERQRLDFTVPAYLRDDVVKELELIRQARDKKKSPVLLYDRDYKDFVVPAEYKDNARLNNFYLAAAWLNSIFPLNYRDETCAECLLDQDDWRINFTAASLIAQDFSNNQELKDEWARVYKTMSFFKGLRDTWNYVDYRDGAKQLYGEEYDVTALFAEDVAESEENMQKLRRELLKRSVVPMQGGLSLQTMEGYKRAGFQFLADFYWPNEFIFSRLSYPNVGVYQGGEKPAAGNVTACLFDRRYQRCQGSGQDILKIVYPDWTSASYSENASYANYNEAMATLRPQVNAAMKGQLNNYWSSLYIWQNHLHTAVNNLPSYLRSSAWLDRKATSALGAWTDMQLPADKLVLRKQDSTSGLAVVSDIPDFALVEPSVAFYDRLLAHNAMILEMFQALGLNEKSNLATNRLRDTYRQLESLRAIAEKQSKGEALEADDTQSIRDFARMQSVEKAGSKILSWNKGLLGATLKEKLNVPSLMIIAHKAGEETVFAVGPVFNYQESK</sequence>
<organism evidence="3 4">
    <name type="scientific">Candidatus Falkowbacteria bacterium HGW-Falkowbacteria-2</name>
    <dbReference type="NCBI Taxonomy" id="2013769"/>
    <lineage>
        <taxon>Bacteria</taxon>
        <taxon>Candidatus Falkowiibacteriota</taxon>
    </lineage>
</organism>
<keyword evidence="2" id="KW-0472">Membrane</keyword>
<gene>
    <name evidence="3" type="ORF">CVU83_02495</name>
</gene>
<protein>
    <recommendedName>
        <fullName evidence="5">DUF3160 domain-containing protein</fullName>
    </recommendedName>
</protein>
<name>A0A2N2DZD8_9BACT</name>
<evidence type="ECO:0000313" key="3">
    <source>
        <dbReference type="EMBL" id="PKM87817.1"/>
    </source>
</evidence>
<evidence type="ECO:0000313" key="4">
    <source>
        <dbReference type="Proteomes" id="UP000233325"/>
    </source>
</evidence>
<feature type="region of interest" description="Disordered" evidence="1">
    <location>
        <begin position="74"/>
        <end position="107"/>
    </location>
</feature>
<dbReference type="EMBL" id="PHAH01000032">
    <property type="protein sequence ID" value="PKM87817.1"/>
    <property type="molecule type" value="Genomic_DNA"/>
</dbReference>
<evidence type="ECO:0008006" key="5">
    <source>
        <dbReference type="Google" id="ProtNLM"/>
    </source>
</evidence>
<feature type="region of interest" description="Disordered" evidence="1">
    <location>
        <begin position="1"/>
        <end position="33"/>
    </location>
</feature>
<keyword evidence="2" id="KW-1133">Transmembrane helix</keyword>
<accession>A0A2N2DZD8</accession>
<comment type="caution">
    <text evidence="3">The sequence shown here is derived from an EMBL/GenBank/DDBJ whole genome shotgun (WGS) entry which is preliminary data.</text>
</comment>
<feature type="transmembrane region" description="Helical" evidence="2">
    <location>
        <begin position="43"/>
        <end position="63"/>
    </location>
</feature>
<evidence type="ECO:0000256" key="2">
    <source>
        <dbReference type="SAM" id="Phobius"/>
    </source>
</evidence>
<feature type="compositionally biased region" description="Basic and acidic residues" evidence="1">
    <location>
        <begin position="1"/>
        <end position="15"/>
    </location>
</feature>
<dbReference type="AlphaFoldDB" id="A0A2N2DZD8"/>
<dbReference type="SMART" id="SM01325">
    <property type="entry name" value="DUF3160"/>
    <property type="match status" value="1"/>
</dbReference>
<dbReference type="Pfam" id="PF11369">
    <property type="entry name" value="DUF3160"/>
    <property type="match status" value="1"/>
</dbReference>